<proteinExistence type="inferred from homology"/>
<accession>A0A1M6TVL8</accession>
<dbReference type="GO" id="GO:0006006">
    <property type="term" value="P:glucose metabolic process"/>
    <property type="evidence" value="ECO:0007669"/>
    <property type="project" value="UniProtKB-KW"/>
</dbReference>
<comment type="similarity">
    <text evidence="1">Belongs to the cycloisomerase 2 family.</text>
</comment>
<sequence length="381" mass="43218">MVLSTKRARLGMKIWNSFIFSIFFMANLPAQHTIIVGTYTNSKKCTSGGIYIFDFDENTYKYNLKFHTENIINPSFISLSPDKKHLYSVNENGDKSTVTSFSIDEQSGILIEKDQRKTEGEDPCFLISDEKNIIVANYSGGSINVFKRLDDGKLSDVVQNIKFEGAGFDMKRQDKSHVHQVQFSPDHQYVLATDLGLDKIYLFKYNKNGNQILEKINEFDTKKGSGPRHIAFNKTGNIIYLVQELSGDLSVLGFKNGKIELLQEETLLSRKVRFNFRAADIHLSDDEKFLYVTNRDDADDITTFEILTDGKVKKIQQIKTTGRNPRNFAISPNNKLVLIANQDTNRINIFSRDPASGELSSTKKSIPVCSPVNVIFYEKGK</sequence>
<dbReference type="InterPro" id="IPR050282">
    <property type="entry name" value="Cycloisomerase_2"/>
</dbReference>
<dbReference type="OrthoDB" id="9790815at2"/>
<protein>
    <submittedName>
        <fullName evidence="3">6-phosphogluconolactonase</fullName>
    </submittedName>
</protein>
<dbReference type="Proteomes" id="UP000184498">
    <property type="component" value="Unassembled WGS sequence"/>
</dbReference>
<dbReference type="STRING" id="216903.SAMN05444371_2968"/>
<dbReference type="Pfam" id="PF10282">
    <property type="entry name" value="Lactonase"/>
    <property type="match status" value="1"/>
</dbReference>
<dbReference type="AlphaFoldDB" id="A0A1M6TVL8"/>
<keyword evidence="2" id="KW-0119">Carbohydrate metabolism</keyword>
<reference evidence="4" key="1">
    <citation type="submission" date="2016-11" db="EMBL/GenBank/DDBJ databases">
        <authorList>
            <person name="Varghese N."/>
            <person name="Submissions S."/>
        </authorList>
    </citation>
    <scope>NUCLEOTIDE SEQUENCE [LARGE SCALE GENOMIC DNA]</scope>
    <source>
        <strain evidence="4">DSM 18016</strain>
    </source>
</reference>
<dbReference type="PANTHER" id="PTHR30344">
    <property type="entry name" value="6-PHOSPHOGLUCONOLACTONASE-RELATED"/>
    <property type="match status" value="1"/>
</dbReference>
<evidence type="ECO:0000256" key="2">
    <source>
        <dbReference type="ARBA" id="ARBA00022526"/>
    </source>
</evidence>
<dbReference type="InterPro" id="IPR015943">
    <property type="entry name" value="WD40/YVTN_repeat-like_dom_sf"/>
</dbReference>
<keyword evidence="2" id="KW-0313">Glucose metabolism</keyword>
<name>A0A1M6TVL8_9FLAO</name>
<evidence type="ECO:0000313" key="3">
    <source>
        <dbReference type="EMBL" id="SHK60976.1"/>
    </source>
</evidence>
<dbReference type="SUPFAM" id="SSF51004">
    <property type="entry name" value="C-terminal (heme d1) domain of cytochrome cd1-nitrite reductase"/>
    <property type="match status" value="1"/>
</dbReference>
<dbReference type="Gene3D" id="2.130.10.10">
    <property type="entry name" value="YVTN repeat-like/Quinoprotein amine dehydrogenase"/>
    <property type="match status" value="1"/>
</dbReference>
<evidence type="ECO:0000313" key="4">
    <source>
        <dbReference type="Proteomes" id="UP000184498"/>
    </source>
</evidence>
<dbReference type="InterPro" id="IPR019405">
    <property type="entry name" value="Lactonase_7-beta_prop"/>
</dbReference>
<dbReference type="InterPro" id="IPR011048">
    <property type="entry name" value="Haem_d1_sf"/>
</dbReference>
<evidence type="ECO:0000256" key="1">
    <source>
        <dbReference type="ARBA" id="ARBA00005564"/>
    </source>
</evidence>
<dbReference type="GO" id="GO:0017057">
    <property type="term" value="F:6-phosphogluconolactonase activity"/>
    <property type="evidence" value="ECO:0007669"/>
    <property type="project" value="TreeGrafter"/>
</dbReference>
<gene>
    <name evidence="3" type="ORF">SAMN05444371_2968</name>
</gene>
<organism evidence="3 4">
    <name type="scientific">Epilithonimonas mollis</name>
    <dbReference type="NCBI Taxonomy" id="216903"/>
    <lineage>
        <taxon>Bacteria</taxon>
        <taxon>Pseudomonadati</taxon>
        <taxon>Bacteroidota</taxon>
        <taxon>Flavobacteriia</taxon>
        <taxon>Flavobacteriales</taxon>
        <taxon>Weeksellaceae</taxon>
        <taxon>Chryseobacterium group</taxon>
        <taxon>Epilithonimonas</taxon>
    </lineage>
</organism>
<dbReference type="EMBL" id="FRAM01000004">
    <property type="protein sequence ID" value="SHK60976.1"/>
    <property type="molecule type" value="Genomic_DNA"/>
</dbReference>
<dbReference type="PANTHER" id="PTHR30344:SF1">
    <property type="entry name" value="6-PHOSPHOGLUCONOLACTONASE"/>
    <property type="match status" value="1"/>
</dbReference>
<keyword evidence="4" id="KW-1185">Reference proteome</keyword>